<evidence type="ECO:0000313" key="5">
    <source>
        <dbReference type="Proteomes" id="UP001501759"/>
    </source>
</evidence>
<feature type="modified residue" description="4-aspartylphosphate" evidence="2">
    <location>
        <position position="54"/>
    </location>
</feature>
<dbReference type="Proteomes" id="UP001501759">
    <property type="component" value="Unassembled WGS sequence"/>
</dbReference>
<dbReference type="SMART" id="SM00448">
    <property type="entry name" value="REC"/>
    <property type="match status" value="1"/>
</dbReference>
<proteinExistence type="predicted"/>
<dbReference type="Pfam" id="PF00072">
    <property type="entry name" value="Response_reg"/>
    <property type="match status" value="1"/>
</dbReference>
<reference evidence="5" key="1">
    <citation type="journal article" date="2019" name="Int. J. Syst. Evol. Microbiol.">
        <title>The Global Catalogue of Microorganisms (GCM) 10K type strain sequencing project: providing services to taxonomists for standard genome sequencing and annotation.</title>
        <authorList>
            <consortium name="The Broad Institute Genomics Platform"/>
            <consortium name="The Broad Institute Genome Sequencing Center for Infectious Disease"/>
            <person name="Wu L."/>
            <person name="Ma J."/>
        </authorList>
    </citation>
    <scope>NUCLEOTIDE SEQUENCE [LARGE SCALE GENOMIC DNA]</scope>
    <source>
        <strain evidence="5">JCM 18409</strain>
    </source>
</reference>
<dbReference type="CDD" id="cd17535">
    <property type="entry name" value="REC_NarL-like"/>
    <property type="match status" value="1"/>
</dbReference>
<gene>
    <name evidence="4" type="ORF">GCM10023335_56330</name>
</gene>
<dbReference type="Gene3D" id="3.40.50.2300">
    <property type="match status" value="1"/>
</dbReference>
<dbReference type="RefSeq" id="WP_345655193.1">
    <property type="nucleotide sequence ID" value="NZ_BAABKB010000023.1"/>
</dbReference>
<dbReference type="EMBL" id="BAABKB010000023">
    <property type="protein sequence ID" value="GAA5023510.1"/>
    <property type="molecule type" value="Genomic_DNA"/>
</dbReference>
<dbReference type="PANTHER" id="PTHR44591:SF3">
    <property type="entry name" value="RESPONSE REGULATORY DOMAIN-CONTAINING PROTEIN"/>
    <property type="match status" value="1"/>
</dbReference>
<evidence type="ECO:0000259" key="3">
    <source>
        <dbReference type="PROSITE" id="PS50110"/>
    </source>
</evidence>
<accession>A0ABP9JA35</accession>
<dbReference type="InterPro" id="IPR001789">
    <property type="entry name" value="Sig_transdc_resp-reg_receiver"/>
</dbReference>
<organism evidence="4 5">
    <name type="scientific">Streptomyces siamensis</name>
    <dbReference type="NCBI Taxonomy" id="1274986"/>
    <lineage>
        <taxon>Bacteria</taxon>
        <taxon>Bacillati</taxon>
        <taxon>Actinomycetota</taxon>
        <taxon>Actinomycetes</taxon>
        <taxon>Kitasatosporales</taxon>
        <taxon>Streptomycetaceae</taxon>
        <taxon>Streptomyces</taxon>
    </lineage>
</organism>
<dbReference type="PROSITE" id="PS50110">
    <property type="entry name" value="RESPONSE_REGULATORY"/>
    <property type="match status" value="1"/>
</dbReference>
<dbReference type="PANTHER" id="PTHR44591">
    <property type="entry name" value="STRESS RESPONSE REGULATOR PROTEIN 1"/>
    <property type="match status" value="1"/>
</dbReference>
<name>A0ABP9JA35_9ACTN</name>
<dbReference type="SUPFAM" id="SSF52172">
    <property type="entry name" value="CheY-like"/>
    <property type="match status" value="1"/>
</dbReference>
<dbReference type="InterPro" id="IPR011006">
    <property type="entry name" value="CheY-like_superfamily"/>
</dbReference>
<evidence type="ECO:0000256" key="1">
    <source>
        <dbReference type="ARBA" id="ARBA00022553"/>
    </source>
</evidence>
<dbReference type="InterPro" id="IPR050595">
    <property type="entry name" value="Bact_response_regulator"/>
</dbReference>
<comment type="caution">
    <text evidence="4">The sequence shown here is derived from an EMBL/GenBank/DDBJ whole genome shotgun (WGS) entry which is preliminary data.</text>
</comment>
<dbReference type="InterPro" id="IPR058245">
    <property type="entry name" value="NreC/VraR/RcsB-like_REC"/>
</dbReference>
<feature type="domain" description="Response regulatory" evidence="3">
    <location>
        <begin position="4"/>
        <end position="118"/>
    </location>
</feature>
<evidence type="ECO:0000256" key="2">
    <source>
        <dbReference type="PROSITE-ProRule" id="PRU00169"/>
    </source>
</evidence>
<keyword evidence="5" id="KW-1185">Reference proteome</keyword>
<evidence type="ECO:0000313" key="4">
    <source>
        <dbReference type="EMBL" id="GAA5023510.1"/>
    </source>
</evidence>
<sequence length="118" mass="12419">MAPTLLIVDDHAGFRAFARALLEAEGFDVVGEATDGASALCAAERLNPQIVLLDIVLPDIDGFAVCARLTEGGRDRPAVILTSSRDATVYAGRLERSAARGFLPKDKLSRIALLALAG</sequence>
<keyword evidence="1 2" id="KW-0597">Phosphoprotein</keyword>
<protein>
    <recommendedName>
        <fullName evidence="3">Response regulatory domain-containing protein</fullName>
    </recommendedName>
</protein>